<dbReference type="EMBL" id="MBAD02002044">
    <property type="protein sequence ID" value="RLN50277.1"/>
    <property type="molecule type" value="Genomic_DNA"/>
</dbReference>
<dbReference type="OrthoDB" id="21573at2759"/>
<dbReference type="SUPFAM" id="SSF54364">
    <property type="entry name" value="Translation initiation factor IF3, N-terminal domain"/>
    <property type="match status" value="1"/>
</dbReference>
<gene>
    <name evidence="5" type="ORF">BBJ29_003527</name>
    <name evidence="6" type="ORF">BBP00_00006280</name>
</gene>
<evidence type="ECO:0000259" key="4">
    <source>
        <dbReference type="Pfam" id="PF05198"/>
    </source>
</evidence>
<dbReference type="Gene3D" id="3.30.110.10">
    <property type="entry name" value="Translation initiation factor 3 (IF-3), C-terminal domain"/>
    <property type="match status" value="1"/>
</dbReference>
<dbReference type="Proteomes" id="UP000284657">
    <property type="component" value="Unassembled WGS sequence"/>
</dbReference>
<protein>
    <recommendedName>
        <fullName evidence="4">Translation initiation factor 3 N-terminal domain-containing protein</fullName>
    </recommendedName>
</protein>
<evidence type="ECO:0000256" key="3">
    <source>
        <dbReference type="ARBA" id="ARBA00022917"/>
    </source>
</evidence>
<dbReference type="InterPro" id="IPR019814">
    <property type="entry name" value="Translation_initiation_fac_3_N"/>
</dbReference>
<dbReference type="PANTHER" id="PTHR10938:SF0">
    <property type="entry name" value="TRANSLATION INITIATION FACTOR IF-3, MITOCHONDRIAL"/>
    <property type="match status" value="1"/>
</dbReference>
<comment type="caution">
    <text evidence="6">The sequence shown here is derived from an EMBL/GenBank/DDBJ whole genome shotgun (WGS) entry which is preliminary data.</text>
</comment>
<dbReference type="PANTHER" id="PTHR10938">
    <property type="entry name" value="TRANSLATION INITIATION FACTOR IF-3"/>
    <property type="match status" value="1"/>
</dbReference>
<dbReference type="InterPro" id="IPR036787">
    <property type="entry name" value="T_IF-3_N_sf"/>
</dbReference>
<dbReference type="NCBIfam" id="TIGR00168">
    <property type="entry name" value="infC"/>
    <property type="match status" value="1"/>
</dbReference>
<dbReference type="InterPro" id="IPR036788">
    <property type="entry name" value="T_IF-3_C_sf"/>
</dbReference>
<name>A0A3F2RLI4_9STRA</name>
<dbReference type="Proteomes" id="UP000277300">
    <property type="component" value="Unassembled WGS sequence"/>
</dbReference>
<dbReference type="GO" id="GO:0043022">
    <property type="term" value="F:ribosome binding"/>
    <property type="evidence" value="ECO:0007669"/>
    <property type="project" value="TreeGrafter"/>
</dbReference>
<feature type="domain" description="Translation initiation factor 3 N-terminal" evidence="4">
    <location>
        <begin position="47"/>
        <end position="115"/>
    </location>
</feature>
<evidence type="ECO:0000313" key="5">
    <source>
        <dbReference type="EMBL" id="RLN50277.1"/>
    </source>
</evidence>
<dbReference type="Pfam" id="PF05198">
    <property type="entry name" value="IF3_N"/>
    <property type="match status" value="1"/>
</dbReference>
<dbReference type="GO" id="GO:0032790">
    <property type="term" value="P:ribosome disassembly"/>
    <property type="evidence" value="ECO:0007669"/>
    <property type="project" value="TreeGrafter"/>
</dbReference>
<evidence type="ECO:0000256" key="1">
    <source>
        <dbReference type="ARBA" id="ARBA00005439"/>
    </source>
</evidence>
<accession>A0A3F2RLI4</accession>
<dbReference type="GO" id="GO:0003743">
    <property type="term" value="F:translation initiation factor activity"/>
    <property type="evidence" value="ECO:0007669"/>
    <property type="project" value="UniProtKB-KW"/>
</dbReference>
<proteinExistence type="inferred from homology"/>
<evidence type="ECO:0000313" key="7">
    <source>
        <dbReference type="Proteomes" id="UP000277300"/>
    </source>
</evidence>
<organism evidence="6 7">
    <name type="scientific">Phytophthora kernoviae</name>
    <dbReference type="NCBI Taxonomy" id="325452"/>
    <lineage>
        <taxon>Eukaryota</taxon>
        <taxon>Sar</taxon>
        <taxon>Stramenopiles</taxon>
        <taxon>Oomycota</taxon>
        <taxon>Peronosporomycetes</taxon>
        <taxon>Peronosporales</taxon>
        <taxon>Peronosporaceae</taxon>
        <taxon>Phytophthora</taxon>
    </lineage>
</organism>
<keyword evidence="3" id="KW-0648">Protein biosynthesis</keyword>
<dbReference type="SUPFAM" id="SSF55200">
    <property type="entry name" value="Translation initiation factor IF3, C-terminal domain"/>
    <property type="match status" value="1"/>
</dbReference>
<dbReference type="Gene3D" id="3.10.20.80">
    <property type="entry name" value="Translation initiation factor 3 (IF-3), N-terminal domain"/>
    <property type="match status" value="1"/>
</dbReference>
<sequence>MSGVLLSLARPVARAALRPRRTLAGPQWVAAGARCFASADSKWGVTNDLIKARVVNIVDDAGNMRTDIPLREALQEAQGQGVDLVQVSPNGKRPTVCRLFDAKKRIYDLKKASKKVAKQQKVKSDKEVLVGVKIAVMMLPNDLRMKVEQLKRFLIKGHKVKVTVKFGQAFHLKDRALDQLKSIEDLVDAETGAASGQPRGQFGGVYVYYSPV</sequence>
<evidence type="ECO:0000313" key="8">
    <source>
        <dbReference type="Proteomes" id="UP000284657"/>
    </source>
</evidence>
<dbReference type="InterPro" id="IPR001288">
    <property type="entry name" value="Translation_initiation_fac_3"/>
</dbReference>
<dbReference type="AlphaFoldDB" id="A0A3F2RLI4"/>
<evidence type="ECO:0000256" key="2">
    <source>
        <dbReference type="ARBA" id="ARBA00022540"/>
    </source>
</evidence>
<comment type="similarity">
    <text evidence="1">Belongs to the IF-3 family.</text>
</comment>
<evidence type="ECO:0000313" key="6">
    <source>
        <dbReference type="EMBL" id="RLN59857.1"/>
    </source>
</evidence>
<dbReference type="EMBL" id="MBDO02000209">
    <property type="protein sequence ID" value="RLN59857.1"/>
    <property type="molecule type" value="Genomic_DNA"/>
</dbReference>
<reference evidence="7 8" key="1">
    <citation type="submission" date="2018-07" db="EMBL/GenBank/DDBJ databases">
        <title>Genome sequencing of oomycete isolates from Chile give support for New Zealand origin for Phytophthora kernoviae and make available the first Nothophytophthora sp. genome.</title>
        <authorList>
            <person name="Studholme D.J."/>
            <person name="Sanfuentes E."/>
            <person name="Panda P."/>
            <person name="Hill R."/>
            <person name="Sambles C."/>
            <person name="Grant M."/>
            <person name="Williams N.M."/>
            <person name="Mcdougal R.L."/>
        </authorList>
    </citation>
    <scope>NUCLEOTIDE SEQUENCE [LARGE SCALE GENOMIC DNA]</scope>
    <source>
        <strain evidence="6">Chile6</strain>
        <strain evidence="5">Chile7</strain>
    </source>
</reference>
<keyword evidence="2" id="KW-0396">Initiation factor</keyword>